<evidence type="ECO:0000256" key="10">
    <source>
        <dbReference type="ARBA" id="ARBA00048567"/>
    </source>
</evidence>
<dbReference type="GO" id="GO:0005524">
    <property type="term" value="F:ATP binding"/>
    <property type="evidence" value="ECO:0007669"/>
    <property type="project" value="UniProtKB-KW"/>
</dbReference>
<reference evidence="11" key="1">
    <citation type="submission" date="2019-08" db="EMBL/GenBank/DDBJ databases">
        <authorList>
            <person name="Kucharzyk K."/>
            <person name="Murdoch R.W."/>
            <person name="Higgins S."/>
            <person name="Loffler F."/>
        </authorList>
    </citation>
    <scope>NUCLEOTIDE SEQUENCE</scope>
</reference>
<dbReference type="InterPro" id="IPR027417">
    <property type="entry name" value="P-loop_NTPase"/>
</dbReference>
<dbReference type="InterPro" id="IPR031322">
    <property type="entry name" value="Shikimate/glucono_kinase"/>
</dbReference>
<evidence type="ECO:0000313" key="11">
    <source>
        <dbReference type="EMBL" id="MPN27157.1"/>
    </source>
</evidence>
<dbReference type="HAMAP" id="MF_00109">
    <property type="entry name" value="Shikimate_kinase"/>
    <property type="match status" value="1"/>
</dbReference>
<dbReference type="PROSITE" id="PS01128">
    <property type="entry name" value="SHIKIMATE_KINASE"/>
    <property type="match status" value="1"/>
</dbReference>
<protein>
    <recommendedName>
        <fullName evidence="3">shikimate kinase</fullName>
        <ecNumber evidence="3">2.7.1.71</ecNumber>
    </recommendedName>
</protein>
<dbReference type="EC" id="2.7.1.71" evidence="3"/>
<sequence>MKKLCDNRLTKNIVIIGMPGSGKSTIGKELAKRLNMKFCDIDEYIVKKESKSIPEIFQKGEEEFRNIESIAVKEVSSKFPQVIATGGGVIKREENIKVLRQNGIIIFLNRPIEHIAQDVDIKSRPLLKDGSEKLYDLFKSRYELYDKYCDCKIVNINIEECIEKILNFIQ</sequence>
<dbReference type="InterPro" id="IPR023000">
    <property type="entry name" value="Shikimate_kinase_CS"/>
</dbReference>
<keyword evidence="8" id="KW-0067">ATP-binding</keyword>
<organism evidence="11">
    <name type="scientific">bioreactor metagenome</name>
    <dbReference type="NCBI Taxonomy" id="1076179"/>
    <lineage>
        <taxon>unclassified sequences</taxon>
        <taxon>metagenomes</taxon>
        <taxon>ecological metagenomes</taxon>
    </lineage>
</organism>
<dbReference type="Gene3D" id="3.40.50.300">
    <property type="entry name" value="P-loop containing nucleotide triphosphate hydrolases"/>
    <property type="match status" value="1"/>
</dbReference>
<gene>
    <name evidence="11" type="primary">aroK_38</name>
    <name evidence="11" type="ORF">SDC9_174584</name>
</gene>
<dbReference type="GO" id="GO:0008652">
    <property type="term" value="P:amino acid biosynthetic process"/>
    <property type="evidence" value="ECO:0007669"/>
    <property type="project" value="UniProtKB-KW"/>
</dbReference>
<dbReference type="PANTHER" id="PTHR21087:SF16">
    <property type="entry name" value="SHIKIMATE KINASE 1, CHLOROPLASTIC"/>
    <property type="match status" value="1"/>
</dbReference>
<accession>A0A645GJS7</accession>
<keyword evidence="6" id="KW-0547">Nucleotide-binding</keyword>
<comment type="similarity">
    <text evidence="2">Belongs to the shikimate kinase family.</text>
</comment>
<evidence type="ECO:0000256" key="2">
    <source>
        <dbReference type="ARBA" id="ARBA00006997"/>
    </source>
</evidence>
<evidence type="ECO:0000256" key="7">
    <source>
        <dbReference type="ARBA" id="ARBA00022777"/>
    </source>
</evidence>
<dbReference type="Pfam" id="PF01202">
    <property type="entry name" value="SKI"/>
    <property type="match status" value="1"/>
</dbReference>
<dbReference type="GO" id="GO:0004765">
    <property type="term" value="F:shikimate kinase activity"/>
    <property type="evidence" value="ECO:0007669"/>
    <property type="project" value="UniProtKB-EC"/>
</dbReference>
<evidence type="ECO:0000256" key="4">
    <source>
        <dbReference type="ARBA" id="ARBA00022605"/>
    </source>
</evidence>
<dbReference type="EMBL" id="VSSQ01076946">
    <property type="protein sequence ID" value="MPN27157.1"/>
    <property type="molecule type" value="Genomic_DNA"/>
</dbReference>
<evidence type="ECO:0000256" key="9">
    <source>
        <dbReference type="ARBA" id="ARBA00023141"/>
    </source>
</evidence>
<evidence type="ECO:0000256" key="1">
    <source>
        <dbReference type="ARBA" id="ARBA00004842"/>
    </source>
</evidence>
<name>A0A645GJS7_9ZZZZ</name>
<keyword evidence="7 11" id="KW-0418">Kinase</keyword>
<dbReference type="PANTHER" id="PTHR21087">
    <property type="entry name" value="SHIKIMATE KINASE"/>
    <property type="match status" value="1"/>
</dbReference>
<proteinExistence type="inferred from homology"/>
<comment type="caution">
    <text evidence="11">The sequence shown here is derived from an EMBL/GenBank/DDBJ whole genome shotgun (WGS) entry which is preliminary data.</text>
</comment>
<dbReference type="UniPathway" id="UPA00053">
    <property type="reaction ID" value="UER00088"/>
</dbReference>
<dbReference type="InterPro" id="IPR000623">
    <property type="entry name" value="Shikimate_kinase/TSH1"/>
</dbReference>
<evidence type="ECO:0000256" key="3">
    <source>
        <dbReference type="ARBA" id="ARBA00012154"/>
    </source>
</evidence>
<comment type="pathway">
    <text evidence="1">Metabolic intermediate biosynthesis; chorismate biosynthesis; chorismate from D-erythrose 4-phosphate and phosphoenolpyruvate: step 5/7.</text>
</comment>
<keyword evidence="5 11" id="KW-0808">Transferase</keyword>
<evidence type="ECO:0000256" key="8">
    <source>
        <dbReference type="ARBA" id="ARBA00022840"/>
    </source>
</evidence>
<keyword evidence="9" id="KW-0057">Aromatic amino acid biosynthesis</keyword>
<evidence type="ECO:0000256" key="5">
    <source>
        <dbReference type="ARBA" id="ARBA00022679"/>
    </source>
</evidence>
<evidence type="ECO:0000256" key="6">
    <source>
        <dbReference type="ARBA" id="ARBA00022741"/>
    </source>
</evidence>
<dbReference type="PRINTS" id="PR01100">
    <property type="entry name" value="SHIKIMTKNASE"/>
</dbReference>
<keyword evidence="4" id="KW-0028">Amino-acid biosynthesis</keyword>
<dbReference type="GO" id="GO:0009073">
    <property type="term" value="P:aromatic amino acid family biosynthetic process"/>
    <property type="evidence" value="ECO:0007669"/>
    <property type="project" value="UniProtKB-KW"/>
</dbReference>
<dbReference type="GO" id="GO:0009423">
    <property type="term" value="P:chorismate biosynthetic process"/>
    <property type="evidence" value="ECO:0007669"/>
    <property type="project" value="UniProtKB-UniPathway"/>
</dbReference>
<dbReference type="SUPFAM" id="SSF52540">
    <property type="entry name" value="P-loop containing nucleoside triphosphate hydrolases"/>
    <property type="match status" value="1"/>
</dbReference>
<dbReference type="CDD" id="cd00464">
    <property type="entry name" value="SK"/>
    <property type="match status" value="1"/>
</dbReference>
<comment type="catalytic activity">
    <reaction evidence="10">
        <text>shikimate + ATP = 3-phosphoshikimate + ADP + H(+)</text>
        <dbReference type="Rhea" id="RHEA:13121"/>
        <dbReference type="ChEBI" id="CHEBI:15378"/>
        <dbReference type="ChEBI" id="CHEBI:30616"/>
        <dbReference type="ChEBI" id="CHEBI:36208"/>
        <dbReference type="ChEBI" id="CHEBI:145989"/>
        <dbReference type="ChEBI" id="CHEBI:456216"/>
        <dbReference type="EC" id="2.7.1.71"/>
    </reaction>
</comment>
<dbReference type="AlphaFoldDB" id="A0A645GJS7"/>
<dbReference type="GO" id="GO:0005829">
    <property type="term" value="C:cytosol"/>
    <property type="evidence" value="ECO:0007669"/>
    <property type="project" value="TreeGrafter"/>
</dbReference>